<reference evidence="2 3" key="2">
    <citation type="journal article" date="2018" name="New Phytol.">
        <title>High intraspecific genome diversity in the model arbuscular mycorrhizal symbiont Rhizophagus irregularis.</title>
        <authorList>
            <person name="Chen E.C.H."/>
            <person name="Morin E."/>
            <person name="Beaudet D."/>
            <person name="Noel J."/>
            <person name="Yildirir G."/>
            <person name="Ndikumana S."/>
            <person name="Charron P."/>
            <person name="St-Onge C."/>
            <person name="Giorgi J."/>
            <person name="Kruger M."/>
            <person name="Marton T."/>
            <person name="Ropars J."/>
            <person name="Grigoriev I.V."/>
            <person name="Hainaut M."/>
            <person name="Henrissat B."/>
            <person name="Roux C."/>
            <person name="Martin F."/>
            <person name="Corradi N."/>
        </authorList>
    </citation>
    <scope>NUCLEOTIDE SEQUENCE [LARGE SCALE GENOMIC DNA]</scope>
    <source>
        <strain evidence="2 3">DAOM 197198</strain>
    </source>
</reference>
<name>A0A2H5UAT2_RHIID</name>
<dbReference type="STRING" id="747089.A0A2H5UAT2"/>
<dbReference type="Pfam" id="PF13649">
    <property type="entry name" value="Methyltransf_25"/>
    <property type="match status" value="1"/>
</dbReference>
<dbReference type="InterPro" id="IPR041698">
    <property type="entry name" value="Methyltransf_25"/>
</dbReference>
<evidence type="ECO:0000313" key="2">
    <source>
        <dbReference type="EMBL" id="POG78785.1"/>
    </source>
</evidence>
<dbReference type="Gene3D" id="3.40.50.150">
    <property type="entry name" value="Vaccinia Virus protein VP39"/>
    <property type="match status" value="1"/>
</dbReference>
<evidence type="ECO:0000313" key="3">
    <source>
        <dbReference type="Proteomes" id="UP000018888"/>
    </source>
</evidence>
<protein>
    <submittedName>
        <fullName evidence="2">S-adenosyl-L-methionine-dependent methyltransferase</fullName>
    </submittedName>
</protein>
<dbReference type="AlphaFoldDB" id="A0A2H5UAT2"/>
<accession>A0A2H5UAT2</accession>
<organism evidence="2 3">
    <name type="scientific">Rhizophagus irregularis (strain DAOM 181602 / DAOM 197198 / MUCL 43194)</name>
    <name type="common">Arbuscular mycorrhizal fungus</name>
    <name type="synonym">Glomus intraradices</name>
    <dbReference type="NCBI Taxonomy" id="747089"/>
    <lineage>
        <taxon>Eukaryota</taxon>
        <taxon>Fungi</taxon>
        <taxon>Fungi incertae sedis</taxon>
        <taxon>Mucoromycota</taxon>
        <taxon>Glomeromycotina</taxon>
        <taxon>Glomeromycetes</taxon>
        <taxon>Glomerales</taxon>
        <taxon>Glomeraceae</taxon>
        <taxon>Rhizophagus</taxon>
    </lineage>
</organism>
<feature type="domain" description="Methyltransferase" evidence="1">
    <location>
        <begin position="67"/>
        <end position="159"/>
    </location>
</feature>
<keyword evidence="3" id="KW-1185">Reference proteome</keyword>
<dbReference type="GO" id="GO:0032259">
    <property type="term" value="P:methylation"/>
    <property type="evidence" value="ECO:0007669"/>
    <property type="project" value="UniProtKB-KW"/>
</dbReference>
<dbReference type="VEuPathDB" id="FungiDB:RhiirFUN_019927"/>
<dbReference type="CDD" id="cd02440">
    <property type="entry name" value="AdoMet_MTases"/>
    <property type="match status" value="1"/>
</dbReference>
<dbReference type="GO" id="GO:0008168">
    <property type="term" value="F:methyltransferase activity"/>
    <property type="evidence" value="ECO:0007669"/>
    <property type="project" value="UniProtKB-KW"/>
</dbReference>
<dbReference type="PANTHER" id="PTHR43591">
    <property type="entry name" value="METHYLTRANSFERASE"/>
    <property type="match status" value="1"/>
</dbReference>
<reference evidence="2 3" key="1">
    <citation type="journal article" date="2013" name="Proc. Natl. Acad. Sci. U.S.A.">
        <title>Genome of an arbuscular mycorrhizal fungus provides insight into the oldest plant symbiosis.</title>
        <authorList>
            <person name="Tisserant E."/>
            <person name="Malbreil M."/>
            <person name="Kuo A."/>
            <person name="Kohler A."/>
            <person name="Symeonidi A."/>
            <person name="Balestrini R."/>
            <person name="Charron P."/>
            <person name="Duensing N."/>
            <person name="Frei Dit Frey N."/>
            <person name="Gianinazzi-Pearson V."/>
            <person name="Gilbert L.B."/>
            <person name="Handa Y."/>
            <person name="Herr J.R."/>
            <person name="Hijri M."/>
            <person name="Koul R."/>
            <person name="Kawaguchi M."/>
            <person name="Krajinski F."/>
            <person name="Lammers P.J."/>
            <person name="Masclaux F.G."/>
            <person name="Murat C."/>
            <person name="Morin E."/>
            <person name="Ndikumana S."/>
            <person name="Pagni M."/>
            <person name="Petitpierre D."/>
            <person name="Requena N."/>
            <person name="Rosikiewicz P."/>
            <person name="Riley R."/>
            <person name="Saito K."/>
            <person name="San Clemente H."/>
            <person name="Shapiro H."/>
            <person name="van Tuinen D."/>
            <person name="Becard G."/>
            <person name="Bonfante P."/>
            <person name="Paszkowski U."/>
            <person name="Shachar-Hill Y.Y."/>
            <person name="Tuskan G.A."/>
            <person name="Young P.W."/>
            <person name="Sanders I.R."/>
            <person name="Henrissat B."/>
            <person name="Rensing S.A."/>
            <person name="Grigoriev I.V."/>
            <person name="Corradi N."/>
            <person name="Roux C."/>
            <person name="Martin F."/>
        </authorList>
    </citation>
    <scope>NUCLEOTIDE SEQUENCE [LARGE SCALE GENOMIC DNA]</scope>
    <source>
        <strain evidence="2 3">DAOM 197198</strain>
    </source>
</reference>
<evidence type="ECO:0000259" key="1">
    <source>
        <dbReference type="Pfam" id="PF13649"/>
    </source>
</evidence>
<dbReference type="Proteomes" id="UP000018888">
    <property type="component" value="Unassembled WGS sequence"/>
</dbReference>
<dbReference type="PANTHER" id="PTHR43591:SF110">
    <property type="entry name" value="RHODANESE DOMAIN-CONTAINING PROTEIN"/>
    <property type="match status" value="1"/>
</dbReference>
<dbReference type="EMBL" id="AUPC02000030">
    <property type="protein sequence ID" value="POG78785.1"/>
    <property type="molecule type" value="Genomic_DNA"/>
</dbReference>
<keyword evidence="2" id="KW-0808">Transferase</keyword>
<dbReference type="InterPro" id="IPR029063">
    <property type="entry name" value="SAM-dependent_MTases_sf"/>
</dbReference>
<dbReference type="SMR" id="A0A2H5UAT2"/>
<comment type="caution">
    <text evidence="2">The sequence shown here is derived from an EMBL/GenBank/DDBJ whole genome shotgun (WGS) entry which is preliminary data.</text>
</comment>
<proteinExistence type="predicted"/>
<dbReference type="SUPFAM" id="SSF53335">
    <property type="entry name" value="S-adenosyl-L-methionine-dependent methyltransferases"/>
    <property type="match status" value="1"/>
</dbReference>
<keyword evidence="2" id="KW-0489">Methyltransferase</keyword>
<sequence>MGKYFSKEKNKTTKPCINSHEVFSRSYESKDDYNEGEHYIHIATRDIFKVNFSSDIQNVLLNPNTKILDVGCGFGFWLTEMASDFPKPSYFGIDILPIYPKSTFPNNITFQQHDILKRLPFEDNSFDFIHIQFLNFDITELQWETIVFQELARILKPGGWLEFCEMEYGILNYGPLSKQFDLTMINYLRTRNVNPQIILRSHSILKSIPSFSSSHIHHKRRKFPVGSYKNQLEELCAKNTKHQVKSLLKGQIGKDMNVKKGDVDSITDKIVKEFETNKSYFYIHRIYVQKH</sequence>
<gene>
    <name evidence="2" type="ORF">GLOIN_2v1852536</name>
</gene>